<evidence type="ECO:0000259" key="1">
    <source>
        <dbReference type="PROSITE" id="PS50931"/>
    </source>
</evidence>
<evidence type="ECO:0000313" key="2">
    <source>
        <dbReference type="EMBL" id="PZQ70379.1"/>
    </source>
</evidence>
<feature type="non-terminal residue" evidence="2">
    <location>
        <position position="33"/>
    </location>
</feature>
<dbReference type="EMBL" id="QFPP01000270">
    <property type="protein sequence ID" value="PZQ70379.1"/>
    <property type="molecule type" value="Genomic_DNA"/>
</dbReference>
<reference evidence="2 3" key="1">
    <citation type="submission" date="2017-08" db="EMBL/GenBank/DDBJ databases">
        <title>Infants hospitalized years apart are colonized by the same room-sourced microbial strains.</title>
        <authorList>
            <person name="Brooks B."/>
            <person name="Olm M.R."/>
            <person name="Firek B.A."/>
            <person name="Baker R."/>
            <person name="Thomas B.C."/>
            <person name="Morowitz M.J."/>
            <person name="Banfield J.F."/>
        </authorList>
    </citation>
    <scope>NUCLEOTIDE SEQUENCE [LARGE SCALE GENOMIC DNA]</scope>
    <source>
        <strain evidence="2">S2_005_003_R2_41</strain>
    </source>
</reference>
<accession>A0A2W5Q189</accession>
<dbReference type="GO" id="GO:0003700">
    <property type="term" value="F:DNA-binding transcription factor activity"/>
    <property type="evidence" value="ECO:0007669"/>
    <property type="project" value="InterPro"/>
</dbReference>
<dbReference type="Proteomes" id="UP000249135">
    <property type="component" value="Unassembled WGS sequence"/>
</dbReference>
<dbReference type="Gene3D" id="1.10.10.10">
    <property type="entry name" value="Winged helix-like DNA-binding domain superfamily/Winged helix DNA-binding domain"/>
    <property type="match status" value="1"/>
</dbReference>
<protein>
    <submittedName>
        <fullName evidence="2">LysR family transcriptional regulator</fullName>
    </submittedName>
</protein>
<dbReference type="InterPro" id="IPR036388">
    <property type="entry name" value="WH-like_DNA-bd_sf"/>
</dbReference>
<comment type="caution">
    <text evidence="2">The sequence shown here is derived from an EMBL/GenBank/DDBJ whole genome shotgun (WGS) entry which is preliminary data.</text>
</comment>
<name>A0A2W5Q189_VARPD</name>
<proteinExistence type="predicted"/>
<dbReference type="PROSITE" id="PS50931">
    <property type="entry name" value="HTH_LYSR"/>
    <property type="match status" value="1"/>
</dbReference>
<gene>
    <name evidence="2" type="ORF">DI563_18535</name>
</gene>
<dbReference type="AlphaFoldDB" id="A0A2W5Q189"/>
<evidence type="ECO:0000313" key="3">
    <source>
        <dbReference type="Proteomes" id="UP000249135"/>
    </source>
</evidence>
<sequence>MKPLLDVDLLRTFVAIAETRTLGRAAARIGRTQ</sequence>
<dbReference type="InterPro" id="IPR000847">
    <property type="entry name" value="LysR_HTH_N"/>
</dbReference>
<organism evidence="2 3">
    <name type="scientific">Variovorax paradoxus</name>
    <dbReference type="NCBI Taxonomy" id="34073"/>
    <lineage>
        <taxon>Bacteria</taxon>
        <taxon>Pseudomonadati</taxon>
        <taxon>Pseudomonadota</taxon>
        <taxon>Betaproteobacteria</taxon>
        <taxon>Burkholderiales</taxon>
        <taxon>Comamonadaceae</taxon>
        <taxon>Variovorax</taxon>
    </lineage>
</organism>
<feature type="domain" description="HTH lysR-type" evidence="1">
    <location>
        <begin position="5"/>
        <end position="33"/>
    </location>
</feature>